<sequence length="329" mass="36576">MSAAPAPELPEKILDQAIGWLVRMQSGNVSDQTRSACARWRQADLLHEAAWQALQASERDFQRIGGLQGICGEVAIDTLERLQSARHSRRNALKLLGLGTMAGAMGGWGLNERPLSTWGADYVTGVGERRPFNLSDGTRLQLNTASAVDVQFSAQRRLINLRRGEIFIDTGNDAASPTGRREFWVHSPHARLQALGTAFAVRQLPHASRLRVEQHAVVIHSHAQQIRVEAGEEYLITAEGCRKVEGNPMHSSAWTQGQLVARRMRLRDLAAELARYRHGWLSCDPQIAELHVSGVFQLDDIDQALSAVADHLPVRIERFTSLWSRIVAR</sequence>
<dbReference type="InterPro" id="IPR006860">
    <property type="entry name" value="FecR"/>
</dbReference>
<feature type="domain" description="FecR protein" evidence="1">
    <location>
        <begin position="121"/>
        <end position="214"/>
    </location>
</feature>
<dbReference type="PANTHER" id="PTHR30273">
    <property type="entry name" value="PERIPLASMIC SIGNAL SENSOR AND SIGMA FACTOR ACTIVATOR FECR-RELATED"/>
    <property type="match status" value="1"/>
</dbReference>
<dbReference type="RefSeq" id="WP_273909345.1">
    <property type="nucleotide sequence ID" value="NZ_JAMDGX010000012.1"/>
</dbReference>
<gene>
    <name evidence="3" type="ORF">M5G11_14120</name>
</gene>
<protein>
    <submittedName>
        <fullName evidence="3">FecR family protein</fullName>
    </submittedName>
</protein>
<feature type="domain" description="FecR N-terminal" evidence="2">
    <location>
        <begin position="15"/>
        <end position="56"/>
    </location>
</feature>
<dbReference type="Proteomes" id="UP001148203">
    <property type="component" value="Unassembled WGS sequence"/>
</dbReference>
<name>A0ABT5NU44_9PSED</name>
<evidence type="ECO:0000313" key="4">
    <source>
        <dbReference type="Proteomes" id="UP001148203"/>
    </source>
</evidence>
<accession>A0ABT5NU44</accession>
<dbReference type="Pfam" id="PF16220">
    <property type="entry name" value="DUF4880"/>
    <property type="match status" value="1"/>
</dbReference>
<comment type="caution">
    <text evidence="3">The sequence shown here is derived from an EMBL/GenBank/DDBJ whole genome shotgun (WGS) entry which is preliminary data.</text>
</comment>
<dbReference type="PANTHER" id="PTHR30273:SF2">
    <property type="entry name" value="PROTEIN FECR"/>
    <property type="match status" value="1"/>
</dbReference>
<dbReference type="Gene3D" id="2.60.120.1440">
    <property type="match status" value="1"/>
</dbReference>
<evidence type="ECO:0000259" key="1">
    <source>
        <dbReference type="Pfam" id="PF04773"/>
    </source>
</evidence>
<dbReference type="InterPro" id="IPR032623">
    <property type="entry name" value="FecR_N"/>
</dbReference>
<reference evidence="3 4" key="1">
    <citation type="submission" date="2022-05" db="EMBL/GenBank/DDBJ databases">
        <title>Novel Pseudomonas spp. Isolated from a Rainbow Trout Aquaculture Facility.</title>
        <authorList>
            <person name="Testerman T."/>
            <person name="Graf J."/>
        </authorList>
    </citation>
    <scope>NUCLEOTIDE SEQUENCE [LARGE SCALE GENOMIC DNA]</scope>
    <source>
        <strain evidence="3 4">ID681</strain>
    </source>
</reference>
<evidence type="ECO:0000259" key="2">
    <source>
        <dbReference type="Pfam" id="PF16220"/>
    </source>
</evidence>
<keyword evidence="4" id="KW-1185">Reference proteome</keyword>
<organism evidence="3 4">
    <name type="scientific">Pseudomonas fontis</name>
    <dbReference type="NCBI Taxonomy" id="2942633"/>
    <lineage>
        <taxon>Bacteria</taxon>
        <taxon>Pseudomonadati</taxon>
        <taxon>Pseudomonadota</taxon>
        <taxon>Gammaproteobacteria</taxon>
        <taxon>Pseudomonadales</taxon>
        <taxon>Pseudomonadaceae</taxon>
        <taxon>Pseudomonas</taxon>
    </lineage>
</organism>
<dbReference type="EMBL" id="JAMDGY010000034">
    <property type="protein sequence ID" value="MDD0991677.1"/>
    <property type="molecule type" value="Genomic_DNA"/>
</dbReference>
<dbReference type="Pfam" id="PF04773">
    <property type="entry name" value="FecR"/>
    <property type="match status" value="1"/>
</dbReference>
<proteinExistence type="predicted"/>
<dbReference type="PIRSF" id="PIRSF018266">
    <property type="entry name" value="FecR"/>
    <property type="match status" value="1"/>
</dbReference>
<dbReference type="InterPro" id="IPR012373">
    <property type="entry name" value="Ferrdict_sens_TM"/>
</dbReference>
<evidence type="ECO:0000313" key="3">
    <source>
        <dbReference type="EMBL" id="MDD0991677.1"/>
    </source>
</evidence>